<sequence>MKLHFNAYDTESGLKTIHWFLGLKDGGSELGNGTIAVNILTVGVIVDRSGLESASTSEAFTIDITPPIPGKFFVGYEQINDKTIVGNNIPVIVEGFEDPESGIDMINVRIAGINTDYVSNTIVERGLYKIKLPQDLKDGYEYKAIIQV</sequence>
<reference evidence="1" key="1">
    <citation type="journal article" date="2012" name="Nature">
        <title>The oyster genome reveals stress adaptation and complexity of shell formation.</title>
        <authorList>
            <person name="Zhang G."/>
            <person name="Fang X."/>
            <person name="Guo X."/>
            <person name="Li L."/>
            <person name="Luo R."/>
            <person name="Xu F."/>
            <person name="Yang P."/>
            <person name="Zhang L."/>
            <person name="Wang X."/>
            <person name="Qi H."/>
            <person name="Xiong Z."/>
            <person name="Que H."/>
            <person name="Xie Y."/>
            <person name="Holland P.W."/>
            <person name="Paps J."/>
            <person name="Zhu Y."/>
            <person name="Wu F."/>
            <person name="Chen Y."/>
            <person name="Wang J."/>
            <person name="Peng C."/>
            <person name="Meng J."/>
            <person name="Yang L."/>
            <person name="Liu J."/>
            <person name="Wen B."/>
            <person name="Zhang N."/>
            <person name="Huang Z."/>
            <person name="Zhu Q."/>
            <person name="Feng Y."/>
            <person name="Mount A."/>
            <person name="Hedgecock D."/>
            <person name="Xu Z."/>
            <person name="Liu Y."/>
            <person name="Domazet-Loso T."/>
            <person name="Du Y."/>
            <person name="Sun X."/>
            <person name="Zhang S."/>
            <person name="Liu B."/>
            <person name="Cheng P."/>
            <person name="Jiang X."/>
            <person name="Li J."/>
            <person name="Fan D."/>
            <person name="Wang W."/>
            <person name="Fu W."/>
            <person name="Wang T."/>
            <person name="Wang B."/>
            <person name="Zhang J."/>
            <person name="Peng Z."/>
            <person name="Li Y."/>
            <person name="Li N."/>
            <person name="Wang J."/>
            <person name="Chen M."/>
            <person name="He Y."/>
            <person name="Tan F."/>
            <person name="Song X."/>
            <person name="Zheng Q."/>
            <person name="Huang R."/>
            <person name="Yang H."/>
            <person name="Du X."/>
            <person name="Chen L."/>
            <person name="Yang M."/>
            <person name="Gaffney P.M."/>
            <person name="Wang S."/>
            <person name="Luo L."/>
            <person name="She Z."/>
            <person name="Ming Y."/>
            <person name="Huang W."/>
            <person name="Zhang S."/>
            <person name="Huang B."/>
            <person name="Zhang Y."/>
            <person name="Qu T."/>
            <person name="Ni P."/>
            <person name="Miao G."/>
            <person name="Wang J."/>
            <person name="Wang Q."/>
            <person name="Steinberg C.E."/>
            <person name="Wang H."/>
            <person name="Li N."/>
            <person name="Qian L."/>
            <person name="Zhang G."/>
            <person name="Li Y."/>
            <person name="Yang H."/>
            <person name="Liu X."/>
            <person name="Wang J."/>
            <person name="Yin Y."/>
            <person name="Wang J."/>
        </authorList>
    </citation>
    <scope>NUCLEOTIDE SEQUENCE [LARGE SCALE GENOMIC DNA]</scope>
    <source>
        <strain evidence="1">05x7-T-G4-1.051#20</strain>
    </source>
</reference>
<proteinExistence type="predicted"/>
<dbReference type="InParanoid" id="K1QRX8"/>
<accession>K1QRX8</accession>
<organism evidence="1">
    <name type="scientific">Magallana gigas</name>
    <name type="common">Pacific oyster</name>
    <name type="synonym">Crassostrea gigas</name>
    <dbReference type="NCBI Taxonomy" id="29159"/>
    <lineage>
        <taxon>Eukaryota</taxon>
        <taxon>Metazoa</taxon>
        <taxon>Spiralia</taxon>
        <taxon>Lophotrochozoa</taxon>
        <taxon>Mollusca</taxon>
        <taxon>Bivalvia</taxon>
        <taxon>Autobranchia</taxon>
        <taxon>Pteriomorphia</taxon>
        <taxon>Ostreida</taxon>
        <taxon>Ostreoidea</taxon>
        <taxon>Ostreidae</taxon>
        <taxon>Magallana</taxon>
    </lineage>
</organism>
<evidence type="ECO:0000313" key="1">
    <source>
        <dbReference type="EMBL" id="EKC33939.1"/>
    </source>
</evidence>
<protein>
    <submittedName>
        <fullName evidence="1">Uncharacterized protein</fullName>
    </submittedName>
</protein>
<gene>
    <name evidence="1" type="ORF">CGI_10017872</name>
</gene>
<name>K1QRX8_MAGGI</name>
<dbReference type="HOGENOM" id="CLU_1760575_0_0_1"/>
<dbReference type="AlphaFoldDB" id="K1QRX8"/>
<dbReference type="EMBL" id="JH817490">
    <property type="protein sequence ID" value="EKC33939.1"/>
    <property type="molecule type" value="Genomic_DNA"/>
</dbReference>